<evidence type="ECO:0000256" key="1">
    <source>
        <dbReference type="ARBA" id="ARBA00001593"/>
    </source>
</evidence>
<dbReference type="SMART" id="SM00314">
    <property type="entry name" value="RA"/>
    <property type="match status" value="1"/>
</dbReference>
<evidence type="ECO:0000256" key="6">
    <source>
        <dbReference type="ARBA" id="ARBA00021420"/>
    </source>
</evidence>
<dbReference type="SMART" id="SM00044">
    <property type="entry name" value="CYCc"/>
    <property type="match status" value="1"/>
</dbReference>
<feature type="compositionally biased region" description="Polar residues" evidence="17">
    <location>
        <begin position="172"/>
        <end position="185"/>
    </location>
</feature>
<dbReference type="InterPro" id="IPR036457">
    <property type="entry name" value="PPM-type-like_dom_sf"/>
</dbReference>
<dbReference type="PROSITE" id="PS50200">
    <property type="entry name" value="RA"/>
    <property type="match status" value="1"/>
</dbReference>
<dbReference type="GO" id="GO:0035556">
    <property type="term" value="P:intracellular signal transduction"/>
    <property type="evidence" value="ECO:0007669"/>
    <property type="project" value="InterPro"/>
</dbReference>
<dbReference type="GO" id="GO:0005737">
    <property type="term" value="C:cytoplasm"/>
    <property type="evidence" value="ECO:0007669"/>
    <property type="project" value="TreeGrafter"/>
</dbReference>
<keyword evidence="14" id="KW-0456">Lyase</keyword>
<dbReference type="GO" id="GO:0006171">
    <property type="term" value="P:cAMP biosynthetic process"/>
    <property type="evidence" value="ECO:0007669"/>
    <property type="project" value="UniProtKB-KW"/>
</dbReference>
<dbReference type="SMART" id="SM00365">
    <property type="entry name" value="LRR_SD22"/>
    <property type="match status" value="4"/>
</dbReference>
<dbReference type="Pfam" id="PF13855">
    <property type="entry name" value="LRR_8"/>
    <property type="match status" value="2"/>
</dbReference>
<feature type="compositionally biased region" description="Polar residues" evidence="17">
    <location>
        <begin position="1137"/>
        <end position="1148"/>
    </location>
</feature>
<dbReference type="InterPro" id="IPR050216">
    <property type="entry name" value="LRR_domain-containing"/>
</dbReference>
<comment type="function">
    <text evidence="3">Plays essential roles in regulation of cellular metabolism by catalyzing the synthesis of a second messenger, cAMP.</text>
</comment>
<dbReference type="SUPFAM" id="SSF81606">
    <property type="entry name" value="PP2C-like"/>
    <property type="match status" value="1"/>
</dbReference>
<dbReference type="SUPFAM" id="SSF52058">
    <property type="entry name" value="L domain-like"/>
    <property type="match status" value="2"/>
</dbReference>
<feature type="region of interest" description="Disordered" evidence="17">
    <location>
        <begin position="543"/>
        <end position="580"/>
    </location>
</feature>
<dbReference type="FunFam" id="3.80.10.10:FF:000220">
    <property type="entry name" value="Adenylate cyclase AcyA"/>
    <property type="match status" value="1"/>
</dbReference>
<dbReference type="PANTHER" id="PTHR48051:SF46">
    <property type="entry name" value="LEUCINE RICH REPEAT-CONTAINING DOMAIN PROTEIN"/>
    <property type="match status" value="1"/>
</dbReference>
<keyword evidence="12" id="KW-0460">Magnesium</keyword>
<keyword evidence="22" id="KW-1185">Reference proteome</keyword>
<dbReference type="InterPro" id="IPR000159">
    <property type="entry name" value="RA_dom"/>
</dbReference>
<dbReference type="Pfam" id="PF23010">
    <property type="entry name" value="RA_3"/>
    <property type="match status" value="1"/>
</dbReference>
<dbReference type="Pfam" id="PF08509">
    <property type="entry name" value="Ad_cyc_g-alpha"/>
    <property type="match status" value="1"/>
</dbReference>
<evidence type="ECO:0000256" key="15">
    <source>
        <dbReference type="ARBA" id="ARBA00032597"/>
    </source>
</evidence>
<dbReference type="PROSITE" id="PS51450">
    <property type="entry name" value="LRR"/>
    <property type="match status" value="2"/>
</dbReference>
<feature type="region of interest" description="Disordered" evidence="17">
    <location>
        <begin position="60"/>
        <end position="299"/>
    </location>
</feature>
<feature type="domain" description="Ras-associating" evidence="19">
    <location>
        <begin position="618"/>
        <end position="709"/>
    </location>
</feature>
<feature type="compositionally biased region" description="Basic and acidic residues" evidence="17">
    <location>
        <begin position="559"/>
        <end position="573"/>
    </location>
</feature>
<evidence type="ECO:0000313" key="21">
    <source>
        <dbReference type="EMBL" id="KAE8377412.1"/>
    </source>
</evidence>
<organism evidence="21 22">
    <name type="scientific">Aspergillus bertholletiae</name>
    <dbReference type="NCBI Taxonomy" id="1226010"/>
    <lineage>
        <taxon>Eukaryota</taxon>
        <taxon>Fungi</taxon>
        <taxon>Dikarya</taxon>
        <taxon>Ascomycota</taxon>
        <taxon>Pezizomycotina</taxon>
        <taxon>Eurotiomycetes</taxon>
        <taxon>Eurotiomycetidae</taxon>
        <taxon>Eurotiales</taxon>
        <taxon>Aspergillaceae</taxon>
        <taxon>Aspergillus</taxon>
        <taxon>Aspergillus subgen. Circumdati</taxon>
    </lineage>
</organism>
<evidence type="ECO:0000259" key="18">
    <source>
        <dbReference type="PROSITE" id="PS50125"/>
    </source>
</evidence>
<dbReference type="InterPro" id="IPR029787">
    <property type="entry name" value="Nucleotide_cyclase"/>
</dbReference>
<dbReference type="EMBL" id="ML736224">
    <property type="protein sequence ID" value="KAE8377412.1"/>
    <property type="molecule type" value="Genomic_DNA"/>
</dbReference>
<dbReference type="InterPro" id="IPR001054">
    <property type="entry name" value="A/G_cyclase"/>
</dbReference>
<evidence type="ECO:0000256" key="17">
    <source>
        <dbReference type="SAM" id="MobiDB-lite"/>
    </source>
</evidence>
<dbReference type="Pfam" id="PF00481">
    <property type="entry name" value="PP2C"/>
    <property type="match status" value="1"/>
</dbReference>
<evidence type="ECO:0000256" key="9">
    <source>
        <dbReference type="ARBA" id="ARBA00022737"/>
    </source>
</evidence>
<dbReference type="CDD" id="cd07302">
    <property type="entry name" value="CHD"/>
    <property type="match status" value="1"/>
</dbReference>
<evidence type="ECO:0000256" key="4">
    <source>
        <dbReference type="ARBA" id="ARBA00005381"/>
    </source>
</evidence>
<dbReference type="SMART" id="SM00332">
    <property type="entry name" value="PP2Cc"/>
    <property type="match status" value="1"/>
</dbReference>
<feature type="compositionally biased region" description="Polar residues" evidence="17">
    <location>
        <begin position="21"/>
        <end position="37"/>
    </location>
</feature>
<dbReference type="GO" id="GO:0004016">
    <property type="term" value="F:adenylate cyclase activity"/>
    <property type="evidence" value="ECO:0007669"/>
    <property type="project" value="UniProtKB-EC"/>
</dbReference>
<dbReference type="FunFam" id="3.60.40.10:FF:000055">
    <property type="entry name" value="Adenylate cyclase AcyA"/>
    <property type="match status" value="1"/>
</dbReference>
<name>A0A5N7B5M9_9EURO</name>
<dbReference type="InterPro" id="IPR001932">
    <property type="entry name" value="PPM-type_phosphatase-like_dom"/>
</dbReference>
<dbReference type="SMART" id="SM00789">
    <property type="entry name" value="Ad_cyc_g-alpha"/>
    <property type="match status" value="1"/>
</dbReference>
<dbReference type="GO" id="GO:0005524">
    <property type="term" value="F:ATP binding"/>
    <property type="evidence" value="ECO:0007669"/>
    <property type="project" value="UniProtKB-KW"/>
</dbReference>
<evidence type="ECO:0000256" key="10">
    <source>
        <dbReference type="ARBA" id="ARBA00022741"/>
    </source>
</evidence>
<gene>
    <name evidence="21" type="ORF">BDV26DRAFT_263754</name>
</gene>
<dbReference type="InterPro" id="IPR003591">
    <property type="entry name" value="Leu-rich_rpt_typical-subtyp"/>
</dbReference>
<feature type="region of interest" description="Disordered" evidence="17">
    <location>
        <begin position="312"/>
        <end position="530"/>
    </location>
</feature>
<dbReference type="Gene3D" id="3.80.10.10">
    <property type="entry name" value="Ribonuclease Inhibitor"/>
    <property type="match status" value="3"/>
</dbReference>
<dbReference type="PROSITE" id="PS50125">
    <property type="entry name" value="GUANYLATE_CYCLASE_2"/>
    <property type="match status" value="1"/>
</dbReference>
<dbReference type="OrthoDB" id="2021138at2759"/>
<evidence type="ECO:0000256" key="14">
    <source>
        <dbReference type="ARBA" id="ARBA00023239"/>
    </source>
</evidence>
<dbReference type="Pfam" id="PF00560">
    <property type="entry name" value="LRR_1"/>
    <property type="match status" value="1"/>
</dbReference>
<feature type="domain" description="PPM-type phosphatase" evidence="20">
    <location>
        <begin position="1402"/>
        <end position="1681"/>
    </location>
</feature>
<keyword evidence="10" id="KW-0547">Nucleotide-binding</keyword>
<evidence type="ECO:0000256" key="12">
    <source>
        <dbReference type="ARBA" id="ARBA00022842"/>
    </source>
</evidence>
<keyword evidence="9" id="KW-0677">Repeat</keyword>
<protein>
    <recommendedName>
        <fullName evidence="6">Adenylate cyclase</fullName>
        <ecNumber evidence="5">4.6.1.1</ecNumber>
    </recommendedName>
    <alternativeName>
        <fullName evidence="15">ATP pyrophosphate-lyase</fullName>
    </alternativeName>
    <alternativeName>
        <fullName evidence="16">Adenylyl cyclase</fullName>
    </alternativeName>
</protein>
<dbReference type="SMART" id="SM00369">
    <property type="entry name" value="LRR_TYP"/>
    <property type="match status" value="10"/>
</dbReference>
<dbReference type="Gene3D" id="3.60.40.10">
    <property type="entry name" value="PPM-type phosphatase domain"/>
    <property type="match status" value="1"/>
</dbReference>
<dbReference type="PROSITE" id="PS51746">
    <property type="entry name" value="PPM_2"/>
    <property type="match status" value="1"/>
</dbReference>
<evidence type="ECO:0000256" key="11">
    <source>
        <dbReference type="ARBA" id="ARBA00022840"/>
    </source>
</evidence>
<dbReference type="InterPro" id="IPR055071">
    <property type="entry name" value="RA_PHLPP-like"/>
</dbReference>
<feature type="compositionally biased region" description="Pro residues" evidence="17">
    <location>
        <begin position="1104"/>
        <end position="1113"/>
    </location>
</feature>
<evidence type="ECO:0000256" key="2">
    <source>
        <dbReference type="ARBA" id="ARBA00001946"/>
    </source>
</evidence>
<dbReference type="Pfam" id="PF00211">
    <property type="entry name" value="Guanylate_cyc"/>
    <property type="match status" value="1"/>
</dbReference>
<feature type="domain" description="Guanylate cyclase" evidence="18">
    <location>
        <begin position="1740"/>
        <end position="1877"/>
    </location>
</feature>
<keyword evidence="13" id="KW-0115">cAMP biosynthesis</keyword>
<dbReference type="PANTHER" id="PTHR48051">
    <property type="match status" value="1"/>
</dbReference>
<dbReference type="SUPFAM" id="SSF55073">
    <property type="entry name" value="Nucleotide cyclase"/>
    <property type="match status" value="1"/>
</dbReference>
<dbReference type="Proteomes" id="UP000326198">
    <property type="component" value="Unassembled WGS sequence"/>
</dbReference>
<feature type="compositionally biased region" description="Polar residues" evidence="17">
    <location>
        <begin position="383"/>
        <end position="412"/>
    </location>
</feature>
<sequence>MAFQGGDLPEGRRSSESSGGNSWLSQETVKDNQTNRYQRNHAMLNGRLISPFSGFAKVDRSNLQGRKQPPTLAAHDLSTSNFTWPSPDVSPTDKRKDSGFIGHRKSSAAIGPDEPGPPPTSSSSPRLSCPNPDELDYFQQDPSASYSSSPKIAPGDGNGMFFQDHSEHEASPASTSFRPGTSRTYASEPLELDYNGDHRRPSVASATTISSQGSKSSTGGRFRKKLKGFFGEEYSPGDSKLESDNGIQHSTKKSSLSEQHIFRERANSDGARSPPRRLTAEASPQRPRPRAPLPSSEITPWVFQSFNDIPQYGEAPVREAPIGPDGRRAAAQMAKGAQKSQTGRQFSGHRHSRSKEEKSTTTDDMAEYPSRPATGRDDFGLNMRTNSLNNPALNSTSTLVRSISPTPSMQSAHSREHGQSSPGTPLPNKRSILDKIRRPKAHGPLKHFPGAKGVPEATKSTSKLTRRDASPARKGRQGSLEGTTTPKTGDESDRKKDGRGLAIGPTKLRGRRVLGTDTPLRDTKSAEEQEGMYELDTDLSHMEGIVRKRSPQPTVDKNQQIDESSKQHEEGNSHDGLPTGHWDAPESWHVRRHGEENTAVLPSGDIEAAQTLPEPDGAPYFIRVFRIDSTFATLSTGLNATVADILVILGRKSFLTEHLNNYEIVMRKNDLSRQLDPTEKPILMQKQMLEQIGYTAKDRLEEIGREDHSYVLRFTFLPTKLSGLTSLQGEPGFNRNQKFSHVDLQGRSLVTIPITLYSKAAEIISLNLSRNLALDVPKDFIQGCINLRELKFIGNEAPRLPASFGLASRLTYLDVSNNCLEQLDHAGLDKLQGLVSIKLSNNKLTSLPSYFGDFAYLRSLNISSNNFRVFPDFLCNLKSLVDLDISFNNIAELPFIGKLSTLERLWMTNNVLRGPLDESFKDLVNMKEIDARFNEITNIDSLSCVPRLEQLQIGHNAISKFKGSFPKLRALILDHCPITQFDIDAPMPTLALLNIASAKLVQLRDTLFENVPNLTKLILDKNHFVSMSSHIGKLRKLEHFSIIKNPLDALPATVGCLTDLRYLNLRECNLSRLPPELWNCNKLETLNVSSNVLESFPKHGTPMPQLPGEPVPGTPGTSTPTSYEDLVADDQEGRRPSQASGNVPSTGGSPNGGSYRKPSVASSLSQGGRKVSTASRSLNEGSPASRKDSSFSHLCQHTFSGSLRNLYLADNRLEDDIFRELSLLSELRVVNLSYNELTELPQGLLKRWGNLTELYLSGNELTSLPSDDLEEGCQLKILNINANRFQVLPAELCKVSRLAILDVGSNSLKYNVSNWPYDWNWNWNRNLKYLNFSGNKRLEIKPHVSSLLGPPNTNGTDLTDFNSLTFLRVLGLMDVTLTTSPVPEENEDRRVRTSASLAGFLAYGMADFLGKSDHLSIIDMIVPRLKPDNVETLVGMFDGTSQHSGGSRIAKYLHENFLRTFSTELRRLRRDVQETPLDALRRTFLALNKNMAAACYRNINDQDVRRYHEDATDQKGLRLTKDDIACGGVATVAYLHNMDLFVANVGDAQAILVKSDGSLRHLTRIHDPAEPHERARIRAAGGYVSRQGKLNDVLSVSRSFGHFHLMPAVIAAPHTMHVNLTEQDEMIILASRELWDYVTPDLVVDVTRAERRDLMIAAQKIRDLAISFGANNKLMVMILGVGDLKKRDRQSKARNASLSVTPDDQQILPTSKRAKKPRDMPADSRLARFDFVDAPVGELAIIFTDIKGSTSLWETCPDAMRSAIQIHNDILRRQLGIIGGYEVKTEGDAFMVAFSTTTAALLWCFNCQMQLLEAEWPTEVLEQPQCQVEYDMDNNVIFRGLSVRMGIHWGEPVCEKDPVTNRMDYFGPMVNRASRISAVADGGQIFVSSDFMSDIQRNLEVFADSERAASTGSEEGYVVDNLGYNIRRELQQLNSLGFVIKDQGERKLKGLENPEPLYLIYPHTLSGRLSIMQKDAASDKNVPTTISKHSQLEIQTDLIWRLWEITLRLERLCGALEYPGEARLKEPNVALFNVVKNHGGELADSTVVSLVEQQVTRIEMTVNTLAIRNMLRPFRPHDRLNDHAMPIRDVLQELQTQLAEYRALKEQIAVSAAGITGMSPSYTGTDFQSVEDGDSSAASSFLHMSIPADDVNN</sequence>
<comment type="catalytic activity">
    <reaction evidence="1">
        <text>ATP = 3',5'-cyclic AMP + diphosphate</text>
        <dbReference type="Rhea" id="RHEA:15389"/>
        <dbReference type="ChEBI" id="CHEBI:30616"/>
        <dbReference type="ChEBI" id="CHEBI:33019"/>
        <dbReference type="ChEBI" id="CHEBI:58165"/>
        <dbReference type="EC" id="4.6.1.1"/>
    </reaction>
</comment>
<dbReference type="InterPro" id="IPR013716">
    <property type="entry name" value="Adenylate_cyclase_G-a-bd"/>
</dbReference>
<dbReference type="Gene3D" id="3.30.70.1230">
    <property type="entry name" value="Nucleotide cyclase"/>
    <property type="match status" value="1"/>
</dbReference>
<evidence type="ECO:0000256" key="7">
    <source>
        <dbReference type="ARBA" id="ARBA00022614"/>
    </source>
</evidence>
<reference evidence="21 22" key="1">
    <citation type="submission" date="2019-04" db="EMBL/GenBank/DDBJ databases">
        <title>Friends and foes A comparative genomics studyof 23 Aspergillus species from section Flavi.</title>
        <authorList>
            <consortium name="DOE Joint Genome Institute"/>
            <person name="Kjaerbolling I."/>
            <person name="Vesth T."/>
            <person name="Frisvad J.C."/>
            <person name="Nybo J.L."/>
            <person name="Theobald S."/>
            <person name="Kildgaard S."/>
            <person name="Isbrandt T."/>
            <person name="Kuo A."/>
            <person name="Sato A."/>
            <person name="Lyhne E.K."/>
            <person name="Kogle M.E."/>
            <person name="Wiebenga A."/>
            <person name="Kun R.S."/>
            <person name="Lubbers R.J."/>
            <person name="Makela M.R."/>
            <person name="Barry K."/>
            <person name="Chovatia M."/>
            <person name="Clum A."/>
            <person name="Daum C."/>
            <person name="Haridas S."/>
            <person name="He G."/>
            <person name="LaButti K."/>
            <person name="Lipzen A."/>
            <person name="Mondo S."/>
            <person name="Riley R."/>
            <person name="Salamov A."/>
            <person name="Simmons B.A."/>
            <person name="Magnuson J.K."/>
            <person name="Henrissat B."/>
            <person name="Mortensen U.H."/>
            <person name="Larsen T.O."/>
            <person name="Devries R.P."/>
            <person name="Grigoriev I.V."/>
            <person name="Machida M."/>
            <person name="Baker S.E."/>
            <person name="Andersen M.R."/>
        </authorList>
    </citation>
    <scope>NUCLEOTIDE SEQUENCE [LARGE SCALE GENOMIC DNA]</scope>
    <source>
        <strain evidence="21 22">IBT 29228</strain>
    </source>
</reference>
<evidence type="ECO:0000256" key="5">
    <source>
        <dbReference type="ARBA" id="ARBA00012201"/>
    </source>
</evidence>
<evidence type="ECO:0000256" key="3">
    <source>
        <dbReference type="ARBA" id="ARBA00003896"/>
    </source>
</evidence>
<dbReference type="InterPro" id="IPR032675">
    <property type="entry name" value="LRR_dom_sf"/>
</dbReference>
<feature type="compositionally biased region" description="Polar residues" evidence="17">
    <location>
        <begin position="1160"/>
        <end position="1182"/>
    </location>
</feature>
<feature type="compositionally biased region" description="Basic and acidic residues" evidence="17">
    <location>
        <begin position="488"/>
        <end position="499"/>
    </location>
</feature>
<accession>A0A5N7B5M9</accession>
<dbReference type="InterPro" id="IPR001611">
    <property type="entry name" value="Leu-rich_rpt"/>
</dbReference>
<feature type="compositionally biased region" description="Polar residues" evidence="17">
    <location>
        <begin position="204"/>
        <end position="219"/>
    </location>
</feature>
<evidence type="ECO:0000256" key="13">
    <source>
        <dbReference type="ARBA" id="ARBA00022998"/>
    </source>
</evidence>
<feature type="compositionally biased region" description="Low complexity" evidence="17">
    <location>
        <begin position="121"/>
        <end position="132"/>
    </location>
</feature>
<feature type="region of interest" description="Disordered" evidence="17">
    <location>
        <begin position="1"/>
        <end position="42"/>
    </location>
</feature>
<dbReference type="GO" id="GO:0000287">
    <property type="term" value="F:magnesium ion binding"/>
    <property type="evidence" value="ECO:0007669"/>
    <property type="project" value="InterPro"/>
</dbReference>
<proteinExistence type="inferred from homology"/>
<keyword evidence="11" id="KW-0067">ATP-binding</keyword>
<feature type="region of interest" description="Disordered" evidence="17">
    <location>
        <begin position="1692"/>
        <end position="1720"/>
    </location>
</feature>
<dbReference type="FunFam" id="3.80.10.10:FF:000305">
    <property type="entry name" value="Adenylate cyclase AcyA"/>
    <property type="match status" value="1"/>
</dbReference>
<evidence type="ECO:0000313" key="22">
    <source>
        <dbReference type="Proteomes" id="UP000326198"/>
    </source>
</evidence>
<evidence type="ECO:0000256" key="8">
    <source>
        <dbReference type="ARBA" id="ARBA00022723"/>
    </source>
</evidence>
<feature type="compositionally biased region" description="Polar residues" evidence="17">
    <location>
        <begin position="1693"/>
        <end position="1709"/>
    </location>
</feature>
<keyword evidence="8" id="KW-0479">Metal-binding</keyword>
<evidence type="ECO:0000259" key="20">
    <source>
        <dbReference type="PROSITE" id="PS51746"/>
    </source>
</evidence>
<feature type="compositionally biased region" description="Polar residues" evidence="17">
    <location>
        <begin position="140"/>
        <end position="150"/>
    </location>
</feature>
<evidence type="ECO:0000256" key="16">
    <source>
        <dbReference type="ARBA" id="ARBA00032637"/>
    </source>
</evidence>
<dbReference type="CDD" id="cd00143">
    <property type="entry name" value="PP2Cc"/>
    <property type="match status" value="1"/>
</dbReference>
<comment type="similarity">
    <text evidence="4">Belongs to the adenylyl cyclase class-3 family.</text>
</comment>
<feature type="region of interest" description="Disordered" evidence="17">
    <location>
        <begin position="1096"/>
        <end position="1191"/>
    </location>
</feature>
<comment type="cofactor">
    <cofactor evidence="2">
        <name>Mg(2+)</name>
        <dbReference type="ChEBI" id="CHEBI:18420"/>
    </cofactor>
</comment>
<feature type="compositionally biased region" description="Polar residues" evidence="17">
    <location>
        <begin position="245"/>
        <end position="258"/>
    </location>
</feature>
<dbReference type="FunFam" id="3.80.10.10:FF:000580">
    <property type="entry name" value="Adenylate cyclase AcyA"/>
    <property type="match status" value="1"/>
</dbReference>
<evidence type="ECO:0000259" key="19">
    <source>
        <dbReference type="PROSITE" id="PS50200"/>
    </source>
</evidence>
<dbReference type="EC" id="4.6.1.1" evidence="5"/>
<dbReference type="SMART" id="SM00364">
    <property type="entry name" value="LRR_BAC"/>
    <property type="match status" value="8"/>
</dbReference>
<keyword evidence="7" id="KW-0433">Leucine-rich repeat</keyword>
<dbReference type="CDD" id="cd17214">
    <property type="entry name" value="RA_CYR1_like"/>
    <property type="match status" value="1"/>
</dbReference>